<evidence type="ECO:0000313" key="3">
    <source>
        <dbReference type="Proteomes" id="UP000078561"/>
    </source>
</evidence>
<keyword evidence="3" id="KW-1185">Reference proteome</keyword>
<dbReference type="AlphaFoldDB" id="A0A168RMD2"/>
<proteinExistence type="predicted"/>
<evidence type="ECO:0000313" key="2">
    <source>
        <dbReference type="EMBL" id="SAM07134.1"/>
    </source>
</evidence>
<dbReference type="EMBL" id="LT554726">
    <property type="protein sequence ID" value="SAM07134.1"/>
    <property type="molecule type" value="Genomic_DNA"/>
</dbReference>
<gene>
    <name evidence="2" type="primary">ABSGL_12772.1 scaffold 13503</name>
</gene>
<dbReference type="OrthoDB" id="2435184at2759"/>
<protein>
    <submittedName>
        <fullName evidence="2">Uncharacterized protein</fullName>
    </submittedName>
</protein>
<dbReference type="STRING" id="4829.A0A168RMD2"/>
<dbReference type="InParanoid" id="A0A168RMD2"/>
<feature type="region of interest" description="Disordered" evidence="1">
    <location>
        <begin position="94"/>
        <end position="119"/>
    </location>
</feature>
<sequence length="574" mass="63430">MSASTANAPKILFACYLCQDHKTFSDRTRLRRHLANSHQQLRHGAPQGRPPKGSAEFPPVKGQILFSCPCCFYCHDALEQIAIHVETHPEAVRPHMSEDDEDDEGNDSGSDGESSPIVTIPAEVTVPDNAEIKETNSDNRKRNQQESVLFACHEENADLAISSRTEKIVHAMDLIPFSLVGATGTEYNALAHPAVIEKLAEEKDLVAEKTEIKKRKLNETEMCNNCSELINVPANLEIQLLMARSPYFKVLRLRQFVELTKELCDLVNQDWTFHPHIKYVTAQLLAGSILRNSTTGATVMINTIEAYGRKKGVDPHREPFGTKKLTTMRTSLPPPFKTKYPNVWPTTLDTTEGQKLVIGTLSSNCLVTSVSRLDQPTKPSVGAITTVFTLCKISESLATTIYIDQESLEKALSLAKQPDAVSTSGSNLLGQLRQVRTKFHLPSTYHLCRSSGPITITHECQPYSLATIDDFDRGRSPAAQIFSNIAINVLKLGTNAVIKKALIEQLVAKSKGKAKTLLQQLVLVLGDKEEVPVLGNTELNEKLEDLAAYLGQSITKSNNSVSDAILRSFTYFDH</sequence>
<name>A0A168RMD2_ABSGL</name>
<dbReference type="OMA" id="ITITHEC"/>
<evidence type="ECO:0000256" key="1">
    <source>
        <dbReference type="SAM" id="MobiDB-lite"/>
    </source>
</evidence>
<organism evidence="2">
    <name type="scientific">Absidia glauca</name>
    <name type="common">Pin mould</name>
    <dbReference type="NCBI Taxonomy" id="4829"/>
    <lineage>
        <taxon>Eukaryota</taxon>
        <taxon>Fungi</taxon>
        <taxon>Fungi incertae sedis</taxon>
        <taxon>Mucoromycota</taxon>
        <taxon>Mucoromycotina</taxon>
        <taxon>Mucoromycetes</taxon>
        <taxon>Mucorales</taxon>
        <taxon>Cunninghamellaceae</taxon>
        <taxon>Absidia</taxon>
    </lineage>
</organism>
<reference evidence="2" key="1">
    <citation type="submission" date="2016-04" db="EMBL/GenBank/DDBJ databases">
        <authorList>
            <person name="Evans L.H."/>
            <person name="Alamgir A."/>
            <person name="Owens N."/>
            <person name="Weber N.D."/>
            <person name="Virtaneva K."/>
            <person name="Barbian K."/>
            <person name="Babar A."/>
            <person name="Rosenke K."/>
        </authorList>
    </citation>
    <scope>NUCLEOTIDE SEQUENCE [LARGE SCALE GENOMIC DNA]</scope>
    <source>
        <strain evidence="2">CBS 101.48</strain>
    </source>
</reference>
<dbReference type="Proteomes" id="UP000078561">
    <property type="component" value="Unassembled WGS sequence"/>
</dbReference>
<feature type="region of interest" description="Disordered" evidence="1">
    <location>
        <begin position="36"/>
        <end position="58"/>
    </location>
</feature>
<accession>A0A168RMD2</accession>